<evidence type="ECO:0000313" key="2">
    <source>
        <dbReference type="EMBL" id="KAG0282040.1"/>
    </source>
</evidence>
<feature type="non-terminal residue" evidence="2">
    <location>
        <position position="152"/>
    </location>
</feature>
<protein>
    <submittedName>
        <fullName evidence="2">Uncharacterized protein</fullName>
    </submittedName>
</protein>
<keyword evidence="3" id="KW-1185">Reference proteome</keyword>
<evidence type="ECO:0000256" key="1">
    <source>
        <dbReference type="SAM" id="MobiDB-lite"/>
    </source>
</evidence>
<sequence>MAVPVAVGVVVAPGDEDDGVVKEEEDAVDPDDTGPPVEEVDEEVRGGLVDRSRKEAKVLTLNRLLRLDFCLRGATSEPVVELVVAVSELVAVDDEDTDDGGVLSAVEKSAVGEEDEEGGEVDGEERVEDEEELREDLRWSEKACLAFRNKAE</sequence>
<feature type="compositionally biased region" description="Acidic residues" evidence="1">
    <location>
        <begin position="112"/>
        <end position="134"/>
    </location>
</feature>
<feature type="region of interest" description="Disordered" evidence="1">
    <location>
        <begin position="95"/>
        <end position="134"/>
    </location>
</feature>
<gene>
    <name evidence="2" type="ORF">BGZ97_009162</name>
</gene>
<proteinExistence type="predicted"/>
<organism evidence="2 3">
    <name type="scientific">Linnemannia gamsii</name>
    <dbReference type="NCBI Taxonomy" id="64522"/>
    <lineage>
        <taxon>Eukaryota</taxon>
        <taxon>Fungi</taxon>
        <taxon>Fungi incertae sedis</taxon>
        <taxon>Mucoromycota</taxon>
        <taxon>Mortierellomycotina</taxon>
        <taxon>Mortierellomycetes</taxon>
        <taxon>Mortierellales</taxon>
        <taxon>Mortierellaceae</taxon>
        <taxon>Linnemannia</taxon>
    </lineage>
</organism>
<feature type="compositionally biased region" description="Acidic residues" evidence="1">
    <location>
        <begin position="14"/>
        <end position="42"/>
    </location>
</feature>
<comment type="caution">
    <text evidence="2">The sequence shown here is derived from an EMBL/GenBank/DDBJ whole genome shotgun (WGS) entry which is preliminary data.</text>
</comment>
<dbReference type="Proteomes" id="UP000823405">
    <property type="component" value="Unassembled WGS sequence"/>
</dbReference>
<feature type="region of interest" description="Disordered" evidence="1">
    <location>
        <begin position="14"/>
        <end position="46"/>
    </location>
</feature>
<evidence type="ECO:0000313" key="3">
    <source>
        <dbReference type="Proteomes" id="UP000823405"/>
    </source>
</evidence>
<reference evidence="2" key="1">
    <citation type="journal article" date="2020" name="Fungal Divers.">
        <title>Resolving the Mortierellaceae phylogeny through synthesis of multi-gene phylogenetics and phylogenomics.</title>
        <authorList>
            <person name="Vandepol N."/>
            <person name="Liber J."/>
            <person name="Desiro A."/>
            <person name="Na H."/>
            <person name="Kennedy M."/>
            <person name="Barry K."/>
            <person name="Grigoriev I.V."/>
            <person name="Miller A.N."/>
            <person name="O'Donnell K."/>
            <person name="Stajich J.E."/>
            <person name="Bonito G."/>
        </authorList>
    </citation>
    <scope>NUCLEOTIDE SEQUENCE</scope>
    <source>
        <strain evidence="2">NVP60</strain>
    </source>
</reference>
<dbReference type="AlphaFoldDB" id="A0A9P6QP92"/>
<name>A0A9P6QP92_9FUNG</name>
<accession>A0A9P6QP92</accession>
<dbReference type="EMBL" id="JAAAIN010004337">
    <property type="protein sequence ID" value="KAG0282040.1"/>
    <property type="molecule type" value="Genomic_DNA"/>
</dbReference>